<protein>
    <submittedName>
        <fullName evidence="5">Nitroreductase</fullName>
    </submittedName>
</protein>
<dbReference type="InterPro" id="IPR050627">
    <property type="entry name" value="Nitroreductase/BluB"/>
</dbReference>
<keyword evidence="2" id="KW-0288">FMN</keyword>
<dbReference type="GO" id="GO:0016491">
    <property type="term" value="F:oxidoreductase activity"/>
    <property type="evidence" value="ECO:0007669"/>
    <property type="project" value="UniProtKB-KW"/>
</dbReference>
<accession>A0A7W6EXD6</accession>
<dbReference type="Pfam" id="PF00881">
    <property type="entry name" value="Nitroreductase"/>
    <property type="match status" value="1"/>
</dbReference>
<dbReference type="PANTHER" id="PTHR23026">
    <property type="entry name" value="NADPH NITROREDUCTASE"/>
    <property type="match status" value="1"/>
</dbReference>
<dbReference type="RefSeq" id="WP_183614661.1">
    <property type="nucleotide sequence ID" value="NZ_JACICY010000010.1"/>
</dbReference>
<dbReference type="InterPro" id="IPR000415">
    <property type="entry name" value="Nitroreductase-like"/>
</dbReference>
<feature type="domain" description="Nitroreductase" evidence="4">
    <location>
        <begin position="25"/>
        <end position="217"/>
    </location>
</feature>
<sequence>MPSTERRKPQSALVPAADVLSTLLVERFSCRAYRPDAVPHDTIATMLSIAQNAASWCNSQPWQVHVTEGAATERLREAMFAAAMADASSGRMSSQSDLPFPENYAGVYKERQREVAWQLYEAVGVAQGDRVASAKQTLENFRLFGAPHALVITTEKSIGTYGVLDCGSYLGTLLLAAQSLGIGMIPQAAFANYCPLLREFFGIPENRDIVCGASFGWPDMDHPANNFRSRRAVQADTVTWVAE</sequence>
<keyword evidence="3" id="KW-0560">Oxidoreductase</keyword>
<evidence type="ECO:0000313" key="6">
    <source>
        <dbReference type="Proteomes" id="UP000562395"/>
    </source>
</evidence>
<dbReference type="EMBL" id="JACICY010000010">
    <property type="protein sequence ID" value="MBB3862171.1"/>
    <property type="molecule type" value="Genomic_DNA"/>
</dbReference>
<dbReference type="InterPro" id="IPR029479">
    <property type="entry name" value="Nitroreductase"/>
</dbReference>
<keyword evidence="6" id="KW-1185">Reference proteome</keyword>
<gene>
    <name evidence="5" type="ORF">GGQ88_003469</name>
</gene>
<dbReference type="PANTHER" id="PTHR23026:SF90">
    <property type="entry name" value="IODOTYROSINE DEIODINASE 1"/>
    <property type="match status" value="1"/>
</dbReference>
<evidence type="ECO:0000256" key="3">
    <source>
        <dbReference type="ARBA" id="ARBA00023002"/>
    </source>
</evidence>
<keyword evidence="1" id="KW-0285">Flavoprotein</keyword>
<dbReference type="Proteomes" id="UP000562395">
    <property type="component" value="Unassembled WGS sequence"/>
</dbReference>
<evidence type="ECO:0000256" key="1">
    <source>
        <dbReference type="ARBA" id="ARBA00022630"/>
    </source>
</evidence>
<dbReference type="AlphaFoldDB" id="A0A7W6EXD6"/>
<dbReference type="CDD" id="cd02136">
    <property type="entry name" value="PnbA_NfnB-like"/>
    <property type="match status" value="1"/>
</dbReference>
<name>A0A7W6EXD6_9SPHN</name>
<evidence type="ECO:0000313" key="5">
    <source>
        <dbReference type="EMBL" id="MBB3862171.1"/>
    </source>
</evidence>
<dbReference type="SUPFAM" id="SSF55469">
    <property type="entry name" value="FMN-dependent nitroreductase-like"/>
    <property type="match status" value="1"/>
</dbReference>
<proteinExistence type="predicted"/>
<comment type="caution">
    <text evidence="5">The sequence shown here is derived from an EMBL/GenBank/DDBJ whole genome shotgun (WGS) entry which is preliminary data.</text>
</comment>
<evidence type="ECO:0000256" key="2">
    <source>
        <dbReference type="ARBA" id="ARBA00022643"/>
    </source>
</evidence>
<reference evidence="5 6" key="1">
    <citation type="submission" date="2020-08" db="EMBL/GenBank/DDBJ databases">
        <title>Genomic Encyclopedia of Type Strains, Phase IV (KMG-IV): sequencing the most valuable type-strain genomes for metagenomic binning, comparative biology and taxonomic classification.</title>
        <authorList>
            <person name="Goeker M."/>
        </authorList>
    </citation>
    <scope>NUCLEOTIDE SEQUENCE [LARGE SCALE GENOMIC DNA]</scope>
    <source>
        <strain evidence="5 6">DSM 14552</strain>
    </source>
</reference>
<evidence type="ECO:0000259" key="4">
    <source>
        <dbReference type="Pfam" id="PF00881"/>
    </source>
</evidence>
<organism evidence="5 6">
    <name type="scientific">Novosphingobium hassiacum</name>
    <dbReference type="NCBI Taxonomy" id="173676"/>
    <lineage>
        <taxon>Bacteria</taxon>
        <taxon>Pseudomonadati</taxon>
        <taxon>Pseudomonadota</taxon>
        <taxon>Alphaproteobacteria</taxon>
        <taxon>Sphingomonadales</taxon>
        <taxon>Sphingomonadaceae</taxon>
        <taxon>Novosphingobium</taxon>
    </lineage>
</organism>
<dbReference type="Gene3D" id="3.40.109.10">
    <property type="entry name" value="NADH Oxidase"/>
    <property type="match status" value="1"/>
</dbReference>